<accession>A0A5J4V9J4</accession>
<dbReference type="AlphaFoldDB" id="A0A5J4V9J4"/>
<evidence type="ECO:0000313" key="2">
    <source>
        <dbReference type="Proteomes" id="UP000324800"/>
    </source>
</evidence>
<gene>
    <name evidence="1" type="ORF">EZS28_025264</name>
</gene>
<sequence>MTLFLTMVPSIPVDKAIPHRIIELDHLNGNTLEPKFQLYQFIKALQFVFGYGIYQPDQPAAIRALTLDISISVGSPTPTKLCLDNFIYYEFHIQKVLIDKTIGDFQLFNKSAN</sequence>
<reference evidence="1 2" key="1">
    <citation type="submission" date="2019-03" db="EMBL/GenBank/DDBJ databases">
        <title>Single cell metagenomics reveals metabolic interactions within the superorganism composed of flagellate Streblomastix strix and complex community of Bacteroidetes bacteria on its surface.</title>
        <authorList>
            <person name="Treitli S.C."/>
            <person name="Kolisko M."/>
            <person name="Husnik F."/>
            <person name="Keeling P."/>
            <person name="Hampl V."/>
        </authorList>
    </citation>
    <scope>NUCLEOTIDE SEQUENCE [LARGE SCALE GENOMIC DNA]</scope>
    <source>
        <strain evidence="1">ST1C</strain>
    </source>
</reference>
<protein>
    <submittedName>
        <fullName evidence="1">Uncharacterized protein</fullName>
    </submittedName>
</protein>
<name>A0A5J4V9J4_9EUKA</name>
<comment type="caution">
    <text evidence="1">The sequence shown here is derived from an EMBL/GenBank/DDBJ whole genome shotgun (WGS) entry which is preliminary data.</text>
</comment>
<dbReference type="Proteomes" id="UP000324800">
    <property type="component" value="Unassembled WGS sequence"/>
</dbReference>
<organism evidence="1 2">
    <name type="scientific">Streblomastix strix</name>
    <dbReference type="NCBI Taxonomy" id="222440"/>
    <lineage>
        <taxon>Eukaryota</taxon>
        <taxon>Metamonada</taxon>
        <taxon>Preaxostyla</taxon>
        <taxon>Oxymonadida</taxon>
        <taxon>Streblomastigidae</taxon>
        <taxon>Streblomastix</taxon>
    </lineage>
</organism>
<proteinExistence type="predicted"/>
<evidence type="ECO:0000313" key="1">
    <source>
        <dbReference type="EMBL" id="KAA6379209.1"/>
    </source>
</evidence>
<dbReference type="EMBL" id="SNRW01008635">
    <property type="protein sequence ID" value="KAA6379209.1"/>
    <property type="molecule type" value="Genomic_DNA"/>
</dbReference>